<name>A0A6I6XJ94_PSEPU</name>
<evidence type="ECO:0000256" key="1">
    <source>
        <dbReference type="SAM" id="MobiDB-lite"/>
    </source>
</evidence>
<reference evidence="2 3" key="1">
    <citation type="submission" date="2020-02" db="EMBL/GenBank/DDBJ databases">
        <title>Pseudomonas Putida W5 Complete Genome Assembly.</title>
        <authorList>
            <person name="Yuan Z.-C."/>
            <person name="Shaw G.A."/>
            <person name="Cusano A.D."/>
            <person name="Caddey B.J."/>
            <person name="Weselowski B.J."/>
        </authorList>
    </citation>
    <scope>NUCLEOTIDE SEQUENCE [LARGE SCALE GENOMIC DNA]</scope>
    <source>
        <strain evidence="2 3">W5</strain>
    </source>
</reference>
<organism evidence="2 3">
    <name type="scientific">Pseudomonas putida</name>
    <name type="common">Arthrobacter siderocapsulatus</name>
    <dbReference type="NCBI Taxonomy" id="303"/>
    <lineage>
        <taxon>Bacteria</taxon>
        <taxon>Pseudomonadati</taxon>
        <taxon>Pseudomonadota</taxon>
        <taxon>Gammaproteobacteria</taxon>
        <taxon>Pseudomonadales</taxon>
        <taxon>Pseudomonadaceae</taxon>
        <taxon>Pseudomonas</taxon>
    </lineage>
</organism>
<evidence type="ECO:0000313" key="2">
    <source>
        <dbReference type="EMBL" id="QHG63935.1"/>
    </source>
</evidence>
<dbReference type="EMBL" id="CP026115">
    <property type="protein sequence ID" value="QHG63935.1"/>
    <property type="molecule type" value="Genomic_DNA"/>
</dbReference>
<dbReference type="AlphaFoldDB" id="A0A6I6XJ94"/>
<dbReference type="RefSeq" id="WP_159409392.1">
    <property type="nucleotide sequence ID" value="NZ_CP026115.2"/>
</dbReference>
<feature type="region of interest" description="Disordered" evidence="1">
    <location>
        <begin position="277"/>
        <end position="300"/>
    </location>
</feature>
<dbReference type="Proteomes" id="UP000464480">
    <property type="component" value="Chromosome"/>
</dbReference>
<gene>
    <name evidence="2" type="ORF">C2H86_05650</name>
</gene>
<evidence type="ECO:0000313" key="3">
    <source>
        <dbReference type="Proteomes" id="UP000464480"/>
    </source>
</evidence>
<proteinExistence type="predicted"/>
<protein>
    <submittedName>
        <fullName evidence="2">Uncharacterized protein</fullName>
    </submittedName>
</protein>
<accession>A0A6I6XJ94</accession>
<sequence length="502" mass="56167">MERSKDAMPERWLPIVMTQVWYSLLNDCWQAYYLNNEFAPGEALLLDRDTQNGVRKVASVVFGHPRMTWSDETVETRKRLLSEREAVFMVEPGLGAPWLNELKDVGYDGSDVFTIKALMADSSLAHRSDGIVRLAWLKVPDFSFTGQDALLENLASVYKTKRSVALYSIGLPTNIHTLRDLNVIYQPYNQGTAMSMQYISTAIDAGEPLRPAMAKLPDRAGIDEVIVFMFAQRAFPEVTQGKQPYDEAWIPSLVFPPPQLKRMTGSYDSTLKVYGTDYHSPRRATSPAEERQSRKPPLSLAPRVRLLANGVGKQQLELHPGPDTANWVLEGDRLGRLEKEGSTRYYYPPATVQPAVKLDDNNKTGRPAAVISTLPKRFTVDEVKATQGQESAYSTFATYYAPATHYFKAFLDNGKFKLALWHYLPDQGKAIQVPDKDIEWGIASGNGTVSSAGLFTPHASKPSPFTLVWAQDKTVSELLLWAYTVIPIPFYSPAEAVDLYQG</sequence>